<sequence>MYIRNFDPGQLKVGIWSGDVKLRDLELRREALDQLKLPINVVEGHLGELTLKIPWSNLRGQPVQVEIEDIYVLASPKEDAEWDEDEEERRRQAVKIEKLDSTEMLKDRNQEGMSLEEQQKNQSFTDSLVTKIIDNLQITVKNIHVRYEDSISAPGHPFALGLTLQEFSAISTDGNWKPTYIQNSSGTTHKLATLGALAVYWNTDTNLLSTGREAEVPDSKEVASHHEMLNKFKEMIVRGEDAKQANHQFILKPVSGQMKLEMDKSGKIEIPHMKAGLLFDEIGVVLDDHQYRDALMMVDLFHYFLLHQEYKKFQPKGVRPKEDPRAWFKFAGNAILSKIHERNRRWSWAYFKERRDDRTRYIELFKKKKKQVEPLSTDETDELDKLEWKLDYEDMRFWRSLARNQLKKENVGIKKAAPKEKQGWVAWAWGSKPQEEEDEVTSMTEEQRKELYDAIDWDEKTAIAESVDLPKETVKMQIEASLNTGSFTLKRDPHENTVEVLSLYFDAFKAKFLQRPESMLADVSLGGLRVNDGTTPESLFPQIVRVKDAPEIPKAKLLLNDDAESEDAPDPFFQFRVETNPLNDAGDVAVTGKLKPLEIIWNPHFLVGIIQFFKPPERHMESIGALMESAGATVEGLRQQTRAGLEFALEEHKTINAKLDLQAPLIIIPENIASRKTTCLILDAGHVSVNSELVDEQTMREVQSKQKTVFTDADYQRLESLMYDRFVVKLSNTQVLIGPSIEVTKAQVMAKDDPQSMRIVEKINIDFIVETSIIPKAPNLTKVRVSGHLPVLHASASDKKYKSLISIINAAIPNFSAEEPPAQALARSRRASTQSIRAPASSKQPRDRAQSTSFNFSKQEAIILQDESSDDDDDEDEFQDAPSGKESDKLKLEQKNFEFKFEVERLQGSLYRSDPEGKKPDQLLVEVVAENFGVNFVLRPYDLIVETFLQSVVVDDYVDNPPAEFKSIVSSGDMESEDETALINVKVVKVNPNSPEFMPKYNGVEINVDVSVSTINLVVTRKTLLTLLDFILITFTNQDAPQKLRESSNETTDDLLVVPNESPFEEEEIVPPPKKTELSVRVKIDLKSIRLILNNDGIRLATLSFNHADVGIFTLGNTIRIGARLGDLSLLDDVNLGAASDSNLRKLIAIEGDDLADFRYETFDAKSSSYPGYDSSIYLRAGSIKVNFLEEPYRKIIEFLVKFGKMQALFNAARQAAANQASQLQQSTSRIKFDVNIKTPIIVFPRVMDAGSDKRDLLTAYLGEIYAENKFVPLDDSKDATIAMKLTAGIRNIRLTSDFNFPDEKTEELELIDKVDLGFLVTYAEHTSGALRPDLEIGGHMSDFNLRITQMQLRFLLELAKSVPGAFMVDSDGSEQQAVEEVPSAVTKKTQSTTPRQSDDNNNELVDLGPELGSNSQSWTKLDLAFHVNTIGLELILAKENEPIGDLEAASLSKFSMDDTKVKLRMMTDGSLESEFLIHAFTIQDSRKRETNKFRKIMTSSNKDVQQFMASVTISGGEERNLIAILSIDSPKVIFALDYLFALQAFITDSLEVEESLLIDEDDEVTESENVSDTDSMQVVKPKTVASRTRSSSKTPSQSSSSGEPSMTIAFRVNVVDAQIILIANPLSTSSEAIVLGTKQILMSQQHALTLQVSEMGMFLCRMDRFEDTRLRILDDFSLQMSMDSSKPNAQSIYLDVEPLVLRLSLRDILLAIQIVQRASELSGNDYESGDNKPAASDIKAKKLHGSSSLKQRTASGKGGSTMRNTNAGTIVPSQKAPALQTGTQQVHKKHEELTATLAGMRLILIGDLHELPIIDLSVKKFTTSAADWTSNLRADTAINMFINVYNFSKSAWEPLIEPWELGLLVAKDSNPDCMSVDLISKKMLEITVTSATIALASKSAQFLTQSDDVLSKPRGADAPYRIRNYTGFDINVWADVPDADNNMAATLEDGEEAPWRFEDWEKMRENLSPENTSGFVGIRLEGSGFDSLNNIPVNREGETLYSLRPRQDKILHRLLVEVTLGTDNVKYVTFRSPLLVENKTQIPVELGVFDSQEGHLLKIEKIAPGESRPAPVGAAFMKSLLVRPDQGFGYSWSSESLFWRDLLKRPTRTITCKGESGDKTPPFYFQMNATFDKTTPITSIYPYMRIRLSAPIELENLLPYDFKYRIYDKNTKKDWTNFLRKGGLSPVHVVELSHLLLMSIDMQDTVFKASEFAIINSNDQDDFRKETALICKDRDGLSLNLKLHYFKVPESGGAFRVTVYSPYVILNKTGLEINIKQKSLLQQAKTAAGQGFHTDSVDSERRKALPYMFAYGGDDQRNRALLKVGDSNWSKPQSFDAIGSNVDVVLPSSKNITEIHVGITIEAGDGKYKMTKVVTLAPRFVLKNQMSEEINVREPGSSELWTLKPQALKPLHFLQKSPVKQLTLCFPGLNNQWSSPFTISNLGITHVKLAKVGQRQKLIRIEVLMENATIFLHISAETKNWPFSMRNESDTEFMFFQANPNLDDEDAEDRSGWRPIRYRLPPRSIMPYAWDYPAAKQKELIINANGRERHIKLAEIGNLIPMKIGGDDTNPKSQKIIDLNVAADGPTQTLILSNYKQSKSLYKQRSRTNSSVSVAGGFEVKSQDTAVNFKAQLKLGGIGISLVNAQLKELAYITLRDIALKYAESPLYQTITASIKWIQIDNQLYGGIFPMILYPSVVQKGTRETEAHPSLHAMVTRVKDDSYGVIYIKYATILVQQMTLEIDEDFVWSVLEFSKVPGASWSEAHEGVLCDESLDIPEPKQEQSGQDIYFELLNIQPMQLDLSFVRTDRVNVEDKTSSKNPLMFFLNVLTMAIGNINDAPVRMNALMLENARVSAAVLLLNISNHYSQEALYQVHKILGSADFLGNPVGLFTNISSGVADIFYEPYQGFIMNDPEQLGIGIAKGATSFVKKSVFGVSDSFSKWTGSIAKGLAEATMDKQFQDRRRMTRSRNRPKHALYGVTAGANSFVTSLASGVGGLARKPIEGAEQEGVAGFFKGVGKGVLGFATKPAIGIFDLASNVSEGIRNTTTVFDDSGLDRVRLTRFIGADGIVRPYSQREALGQFWLKQLDNGKYFNEQYIAHLELPREDVVVMLTYSRIMLIKSKKLTSEWDVPLKDIQTISKERTGLSLTLRGGTNGPFVPVAEESSRNFLYRNIGVAVGEFNKKYKATE</sequence>
<dbReference type="OrthoDB" id="428159at2759"/>
<evidence type="ECO:0000313" key="10">
    <source>
        <dbReference type="EMBL" id="QSZ37670.1"/>
    </source>
</evidence>
<dbReference type="InterPro" id="IPR009543">
    <property type="entry name" value="VPS13_VAB"/>
</dbReference>
<evidence type="ECO:0000256" key="3">
    <source>
        <dbReference type="ARBA" id="ARBA00023055"/>
    </source>
</evidence>
<feature type="region of interest" description="Disordered" evidence="5">
    <location>
        <begin position="1371"/>
        <end position="1410"/>
    </location>
</feature>
<dbReference type="GO" id="GO:0006869">
    <property type="term" value="P:lipid transport"/>
    <property type="evidence" value="ECO:0007669"/>
    <property type="project" value="UniProtKB-KW"/>
</dbReference>
<feature type="compositionally biased region" description="Acidic residues" evidence="5">
    <location>
        <begin position="1563"/>
        <end position="1572"/>
    </location>
</feature>
<dbReference type="InterPro" id="IPR017148">
    <property type="entry name" value="VPS13_fungi"/>
</dbReference>
<feature type="domain" description="Chorein N-terminal" evidence="6">
    <location>
        <begin position="2"/>
        <end position="887"/>
    </location>
</feature>
<dbReference type="Pfam" id="PF25033">
    <property type="entry name" value="VPS13_M"/>
    <property type="match status" value="1"/>
</dbReference>
<feature type="domain" description="Vacuolar protein sorting-associated protein 13 VPS13 adaptor binding" evidence="8">
    <location>
        <begin position="1960"/>
        <end position="2538"/>
    </location>
</feature>
<feature type="compositionally biased region" description="Acidic residues" evidence="5">
    <location>
        <begin position="867"/>
        <end position="879"/>
    </location>
</feature>
<dbReference type="GO" id="GO:0007005">
    <property type="term" value="P:mitochondrion organization"/>
    <property type="evidence" value="ECO:0007669"/>
    <property type="project" value="TreeGrafter"/>
</dbReference>
<feature type="region of interest" description="Disordered" evidence="5">
    <location>
        <begin position="1563"/>
        <end position="1605"/>
    </location>
</feature>
<dbReference type="PANTHER" id="PTHR16166">
    <property type="entry name" value="VACUOLAR PROTEIN SORTING-ASSOCIATED PROTEIN VPS13"/>
    <property type="match status" value="1"/>
</dbReference>
<dbReference type="PANTHER" id="PTHR16166:SF93">
    <property type="entry name" value="INTERMEMBRANE LIPID TRANSFER PROTEIN VPS13"/>
    <property type="match status" value="1"/>
</dbReference>
<dbReference type="Pfam" id="PF25037">
    <property type="entry name" value="VPS13_C"/>
    <property type="match status" value="1"/>
</dbReference>
<dbReference type="GO" id="GO:0045053">
    <property type="term" value="P:protein retention in Golgi apparatus"/>
    <property type="evidence" value="ECO:0007669"/>
    <property type="project" value="UniProtKB-UniRule"/>
</dbReference>
<evidence type="ECO:0000259" key="8">
    <source>
        <dbReference type="Pfam" id="PF25036"/>
    </source>
</evidence>
<dbReference type="PIRSF" id="PIRSF037235">
    <property type="entry name" value="VPS13_fungi"/>
    <property type="match status" value="1"/>
</dbReference>
<dbReference type="GO" id="GO:0005794">
    <property type="term" value="C:Golgi apparatus"/>
    <property type="evidence" value="ECO:0007669"/>
    <property type="project" value="UniProtKB-UniRule"/>
</dbReference>
<keyword evidence="11" id="KW-1185">Reference proteome</keyword>
<evidence type="ECO:0000259" key="6">
    <source>
        <dbReference type="Pfam" id="PF12624"/>
    </source>
</evidence>
<accession>A0A8A3PR90</accession>
<dbReference type="InterPro" id="IPR026847">
    <property type="entry name" value="VPS13"/>
</dbReference>
<dbReference type="Proteomes" id="UP000672032">
    <property type="component" value="Chromosome 9"/>
</dbReference>
<evidence type="ECO:0000256" key="5">
    <source>
        <dbReference type="SAM" id="MobiDB-lite"/>
    </source>
</evidence>
<feature type="region of interest" description="Disordered" evidence="5">
    <location>
        <begin position="1724"/>
        <end position="1766"/>
    </location>
</feature>
<reference evidence="10" key="1">
    <citation type="submission" date="2020-10" db="EMBL/GenBank/DDBJ databases">
        <title>Genome Sequence of Monilinia vaccinii-corymbosi Sheds Light on Mummy Berry Disease Infection of Blueberry and Mating Type.</title>
        <authorList>
            <person name="Yow A.G."/>
            <person name="Zhang Y."/>
            <person name="Bansal K."/>
            <person name="Eacker S.M."/>
            <person name="Sullivan S."/>
            <person name="Liachko I."/>
            <person name="Cubeta M.A."/>
            <person name="Rollins J.A."/>
            <person name="Ashrafi H."/>
        </authorList>
    </citation>
    <scope>NUCLEOTIDE SEQUENCE</scope>
    <source>
        <strain evidence="10">RL-1</strain>
    </source>
</reference>
<proteinExistence type="inferred from homology"/>
<comment type="similarity">
    <text evidence="1 4">Belongs to the VPS13 family.</text>
</comment>
<dbReference type="InterPro" id="IPR056747">
    <property type="entry name" value="VPS13-like_M"/>
</dbReference>
<feature type="region of interest" description="Disordered" evidence="5">
    <location>
        <begin position="821"/>
        <end position="852"/>
    </location>
</feature>
<feature type="compositionally biased region" description="Low complexity" evidence="5">
    <location>
        <begin position="1587"/>
        <end position="1605"/>
    </location>
</feature>
<feature type="region of interest" description="Disordered" evidence="5">
    <location>
        <begin position="865"/>
        <end position="889"/>
    </location>
</feature>
<evidence type="ECO:0000259" key="7">
    <source>
        <dbReference type="Pfam" id="PF25033"/>
    </source>
</evidence>
<feature type="domain" description="VPS13-like middle region" evidence="7">
    <location>
        <begin position="1118"/>
        <end position="1910"/>
    </location>
</feature>
<feature type="compositionally biased region" description="Polar residues" evidence="5">
    <location>
        <begin position="1746"/>
        <end position="1755"/>
    </location>
</feature>
<gene>
    <name evidence="10" type="ORF">DSL72_008769</name>
</gene>
<dbReference type="InterPro" id="IPR026854">
    <property type="entry name" value="VPS13_N"/>
</dbReference>
<evidence type="ECO:0000259" key="9">
    <source>
        <dbReference type="Pfam" id="PF25037"/>
    </source>
</evidence>
<dbReference type="Pfam" id="PF25036">
    <property type="entry name" value="VPS13_VAB"/>
    <property type="match status" value="1"/>
</dbReference>
<keyword evidence="2 4" id="KW-0813">Transport</keyword>
<comment type="function">
    <text evidence="4">Mediates the transfer of lipids between membranes at organelle contact sites. May play a role in mitochondrial lipid homeostasis.</text>
</comment>
<name>A0A8A3PR90_9HELO</name>
<feature type="domain" description="Intermembrane lipid transfer protein VPS13-like C-terminal" evidence="9">
    <location>
        <begin position="3060"/>
        <end position="3165"/>
    </location>
</feature>
<dbReference type="Pfam" id="PF12624">
    <property type="entry name" value="VPS13_N"/>
    <property type="match status" value="1"/>
</dbReference>
<keyword evidence="3 4" id="KW-0445">Lipid transport</keyword>
<keyword evidence="4" id="KW-0333">Golgi apparatus</keyword>
<feature type="compositionally biased region" description="Polar residues" evidence="5">
    <location>
        <begin position="1387"/>
        <end position="1396"/>
    </location>
</feature>
<evidence type="ECO:0000313" key="11">
    <source>
        <dbReference type="Proteomes" id="UP000672032"/>
    </source>
</evidence>
<evidence type="ECO:0000256" key="1">
    <source>
        <dbReference type="ARBA" id="ARBA00006545"/>
    </source>
</evidence>
<organism evidence="10 11">
    <name type="scientific">Monilinia vaccinii-corymbosi</name>
    <dbReference type="NCBI Taxonomy" id="61207"/>
    <lineage>
        <taxon>Eukaryota</taxon>
        <taxon>Fungi</taxon>
        <taxon>Dikarya</taxon>
        <taxon>Ascomycota</taxon>
        <taxon>Pezizomycotina</taxon>
        <taxon>Leotiomycetes</taxon>
        <taxon>Helotiales</taxon>
        <taxon>Sclerotiniaceae</taxon>
        <taxon>Monilinia</taxon>
    </lineage>
</organism>
<dbReference type="GO" id="GO:0045324">
    <property type="term" value="P:late endosome to vacuole transport"/>
    <property type="evidence" value="ECO:0007669"/>
    <property type="project" value="UniProtKB-UniRule"/>
</dbReference>
<dbReference type="InterPro" id="IPR056748">
    <property type="entry name" value="VPS13-like_C"/>
</dbReference>
<evidence type="ECO:0000256" key="2">
    <source>
        <dbReference type="ARBA" id="ARBA00022448"/>
    </source>
</evidence>
<protein>
    <recommendedName>
        <fullName evidence="4">Vacuolar protein sorting-associated protein</fullName>
    </recommendedName>
</protein>
<dbReference type="GO" id="GO:0006623">
    <property type="term" value="P:protein targeting to vacuole"/>
    <property type="evidence" value="ECO:0007669"/>
    <property type="project" value="TreeGrafter"/>
</dbReference>
<evidence type="ECO:0000256" key="4">
    <source>
        <dbReference type="PIRNR" id="PIRNR037235"/>
    </source>
</evidence>
<dbReference type="EMBL" id="CP063413">
    <property type="protein sequence ID" value="QSZ37670.1"/>
    <property type="molecule type" value="Genomic_DNA"/>
</dbReference>